<feature type="region of interest" description="Disordered" evidence="1">
    <location>
        <begin position="108"/>
        <end position="142"/>
    </location>
</feature>
<feature type="region of interest" description="Disordered" evidence="1">
    <location>
        <begin position="61"/>
        <end position="81"/>
    </location>
</feature>
<feature type="compositionally biased region" description="Polar residues" evidence="1">
    <location>
        <begin position="112"/>
        <end position="122"/>
    </location>
</feature>
<dbReference type="Proteomes" id="UP000646548">
    <property type="component" value="Unassembled WGS sequence"/>
</dbReference>
<reference evidence="2" key="1">
    <citation type="journal article" name="BMC Genomics">
        <title>Long-read sequencing and de novo genome assembly of marine medaka (Oryzias melastigma).</title>
        <authorList>
            <person name="Liang P."/>
            <person name="Saqib H.S.A."/>
            <person name="Ni X."/>
            <person name="Shen Y."/>
        </authorList>
    </citation>
    <scope>NUCLEOTIDE SEQUENCE</scope>
    <source>
        <strain evidence="2">Bigg-433</strain>
    </source>
</reference>
<proteinExistence type="predicted"/>
<gene>
    <name evidence="2" type="ORF">FQA47_004229</name>
</gene>
<dbReference type="AlphaFoldDB" id="A0A834CT58"/>
<evidence type="ECO:0000313" key="3">
    <source>
        <dbReference type="Proteomes" id="UP000646548"/>
    </source>
</evidence>
<protein>
    <submittedName>
        <fullName evidence="2">Uncharacterized protein</fullName>
    </submittedName>
</protein>
<name>A0A834CT58_ORYME</name>
<evidence type="ECO:0000313" key="2">
    <source>
        <dbReference type="EMBL" id="KAF6732221.1"/>
    </source>
</evidence>
<organism evidence="2 3">
    <name type="scientific">Oryzias melastigma</name>
    <name type="common">Marine medaka</name>
    <dbReference type="NCBI Taxonomy" id="30732"/>
    <lineage>
        <taxon>Eukaryota</taxon>
        <taxon>Metazoa</taxon>
        <taxon>Chordata</taxon>
        <taxon>Craniata</taxon>
        <taxon>Vertebrata</taxon>
        <taxon>Euteleostomi</taxon>
        <taxon>Actinopterygii</taxon>
        <taxon>Neopterygii</taxon>
        <taxon>Teleostei</taxon>
        <taxon>Neoteleostei</taxon>
        <taxon>Acanthomorphata</taxon>
        <taxon>Ovalentaria</taxon>
        <taxon>Atherinomorphae</taxon>
        <taxon>Beloniformes</taxon>
        <taxon>Adrianichthyidae</taxon>
        <taxon>Oryziinae</taxon>
        <taxon>Oryzias</taxon>
    </lineage>
</organism>
<evidence type="ECO:0000256" key="1">
    <source>
        <dbReference type="SAM" id="MobiDB-lite"/>
    </source>
</evidence>
<dbReference type="EMBL" id="WKFB01000196">
    <property type="protein sequence ID" value="KAF6732221.1"/>
    <property type="molecule type" value="Genomic_DNA"/>
</dbReference>
<accession>A0A834CT58</accession>
<comment type="caution">
    <text evidence="2">The sequence shown here is derived from an EMBL/GenBank/DDBJ whole genome shotgun (WGS) entry which is preliminary data.</text>
</comment>
<sequence length="142" mass="15943">MRLSYDGSRKGDLPVMHPIPKFSHFLLARFADEVYSSDLIRITTPFACICKTTCTSSESKRTRLGGSTWPHTSRRTPARSKTLARMPAVDGIVLCTAAFIRSLIVKPRSDRGSSFQQSSFLSRTKPRSYKRMLPSAESRRGD</sequence>